<organism evidence="3 4">
    <name type="scientific">Leptonema illini</name>
    <dbReference type="NCBI Taxonomy" id="183"/>
    <lineage>
        <taxon>Bacteria</taxon>
        <taxon>Pseudomonadati</taxon>
        <taxon>Spirochaetota</taxon>
        <taxon>Spirochaetia</taxon>
        <taxon>Leptospirales</taxon>
        <taxon>Leptospiraceae</taxon>
        <taxon>Leptonema</taxon>
    </lineage>
</organism>
<comment type="caution">
    <text evidence="3">The sequence shown here is derived from an EMBL/GenBank/DDBJ whole genome shotgun (WGS) entry which is preliminary data.</text>
</comment>
<accession>A0A833M0U3</accession>
<dbReference type="AlphaFoldDB" id="A0A833M0U3"/>
<sequence length="1001" mass="113293">MRTGVIKGAPRSAFLALFCVAAFLCSSFSVEAAPLVPLSEQYRTLRTEHFKIHFPIEQAAIARRVARIAEEVHARLEPRFQSGAADTHIVLVFNSDLINAFATTYGMDRIILYMTGPEPDDFARYEDWTRQLIEHEYVHILTLRPYRGPVNIFFRLIVGLPPNLLTPDGLSEGYPVFEESRVHADGRSRGRLDDPQTLAIRDTLVLHDRLPSLEEAMTGTERWPYGAVPYLFGGRFVAYLRETCGHEAMDRFFLSYIPAFFPDWRMRSLECGSMEEAYDRFVDREHRQTLKRLAAFSEKGVSPKQRLTFDGGTKRYLRPGPESPVYFASPESRSSGLYSLDGLRSSLVYRSNAVNGFYLDGTTPVTSELRSDLPGSIYKNELHRQGKRLFDDEVRREAPSANRSGIIAYIRRLDPYVELVQLIPDRNPSYSFWGRTSPGKEKVLLRLPMSYGMYQPAVSQAGDIAVVIRRPDSTRHSLVICRDDVCEEALSAEAAIATPAFFDDASGTSILFASDIAGVFDIYSLSGKEVKRLTHSLTGFRSPLMTEGGLYVIGQAENGEEIFLVSEFFHDEVDGFDRVRRPFTPGLIDNDTLSDREYDPASGPEFAPDSEPYSAAVSFRPFLNGTLGGPLSYINAGLAGYDALSRHEMTAGVGLYDEDRSYGYASYAYRRLFPDITLSFAGMPLDRDSPEYCGHYRNRNAINYCLGDRRFSFQESELAIDMLFEFRLLRNRLTFFAGRTLLRNSSQLSTTRYAYDNIDLGTVGATYQVYYFESYSRSISPEKGFFFEIEGSHHPAGWTRGYPAADGSEPVRLTYERYAGRFELFLPFFFDYHVPVLAGSISYLNGKDYTIQSDRLSTELPGLNPDLSPYGRAVQVWRFEYRFPIWQRRSRLIPRNDWFSLPSIGVRSLSLAPFIATGQAYEDIVYPDLWVNTAGVTLDMQLYAFYQPFSAQLTYARGDGEAGEGRFSLGFSVGARPASSHAPLSRPSRHPEYHHPTYSNR</sequence>
<evidence type="ECO:0000313" key="3">
    <source>
        <dbReference type="EMBL" id="KAB2931378.1"/>
    </source>
</evidence>
<feature type="region of interest" description="Disordered" evidence="1">
    <location>
        <begin position="976"/>
        <end position="1001"/>
    </location>
</feature>
<gene>
    <name evidence="3" type="ORF">F9K24_14150</name>
</gene>
<dbReference type="EMBL" id="WBUI01000014">
    <property type="protein sequence ID" value="KAB2931378.1"/>
    <property type="molecule type" value="Genomic_DNA"/>
</dbReference>
<proteinExistence type="predicted"/>
<feature type="chain" id="PRO_5032953243" description="Bacterial surface antigen (D15) domain-containing protein" evidence="2">
    <location>
        <begin position="33"/>
        <end position="1001"/>
    </location>
</feature>
<keyword evidence="2" id="KW-0732">Signal</keyword>
<protein>
    <recommendedName>
        <fullName evidence="5">Bacterial surface antigen (D15) domain-containing protein</fullName>
    </recommendedName>
</protein>
<evidence type="ECO:0000256" key="1">
    <source>
        <dbReference type="SAM" id="MobiDB-lite"/>
    </source>
</evidence>
<dbReference type="Proteomes" id="UP000460298">
    <property type="component" value="Unassembled WGS sequence"/>
</dbReference>
<name>A0A833M0U3_9LEPT</name>
<evidence type="ECO:0000313" key="4">
    <source>
        <dbReference type="Proteomes" id="UP000460298"/>
    </source>
</evidence>
<reference evidence="3 4" key="1">
    <citation type="submission" date="2019-10" db="EMBL/GenBank/DDBJ databases">
        <title>Extracellular Electron Transfer in a Candidatus Methanoperedens spp. Enrichment Culture.</title>
        <authorList>
            <person name="Berger S."/>
            <person name="Rangel Shaw D."/>
            <person name="Berben T."/>
            <person name="In 'T Zandt M."/>
            <person name="Frank J."/>
            <person name="Reimann J."/>
            <person name="Jetten M.S.M."/>
            <person name="Welte C.U."/>
        </authorList>
    </citation>
    <scope>NUCLEOTIDE SEQUENCE [LARGE SCALE GENOMIC DNA]</scope>
    <source>
        <strain evidence="3">SB12</strain>
    </source>
</reference>
<evidence type="ECO:0000256" key="2">
    <source>
        <dbReference type="SAM" id="SignalP"/>
    </source>
</evidence>
<evidence type="ECO:0008006" key="5">
    <source>
        <dbReference type="Google" id="ProtNLM"/>
    </source>
</evidence>
<feature type="signal peptide" evidence="2">
    <location>
        <begin position="1"/>
        <end position="32"/>
    </location>
</feature>